<feature type="signal peptide" evidence="2">
    <location>
        <begin position="1"/>
        <end position="28"/>
    </location>
</feature>
<protein>
    <recommendedName>
        <fullName evidence="5">Antifreeze protein</fullName>
    </recommendedName>
</protein>
<gene>
    <name evidence="3" type="ORF">OCOJLMKI_2848</name>
</gene>
<accession>A0ABQ4RZ12</accession>
<evidence type="ECO:0000313" key="4">
    <source>
        <dbReference type="Proteomes" id="UP001055125"/>
    </source>
</evidence>
<organism evidence="3 4">
    <name type="scientific">Methylobacterium iners</name>
    <dbReference type="NCBI Taxonomy" id="418707"/>
    <lineage>
        <taxon>Bacteria</taxon>
        <taxon>Pseudomonadati</taxon>
        <taxon>Pseudomonadota</taxon>
        <taxon>Alphaproteobacteria</taxon>
        <taxon>Hyphomicrobiales</taxon>
        <taxon>Methylobacteriaceae</taxon>
        <taxon>Methylobacterium</taxon>
    </lineage>
</organism>
<dbReference type="EMBL" id="BPQP01000041">
    <property type="protein sequence ID" value="GJD95635.1"/>
    <property type="molecule type" value="Genomic_DNA"/>
</dbReference>
<comment type="caution">
    <text evidence="3">The sequence shown here is derived from an EMBL/GenBank/DDBJ whole genome shotgun (WGS) entry which is preliminary data.</text>
</comment>
<feature type="region of interest" description="Disordered" evidence="1">
    <location>
        <begin position="22"/>
        <end position="120"/>
    </location>
</feature>
<name>A0ABQ4RZ12_9HYPH</name>
<dbReference type="Proteomes" id="UP001055125">
    <property type="component" value="Unassembled WGS sequence"/>
</dbReference>
<keyword evidence="2" id="KW-0732">Signal</keyword>
<evidence type="ECO:0000256" key="1">
    <source>
        <dbReference type="SAM" id="MobiDB-lite"/>
    </source>
</evidence>
<reference evidence="3" key="2">
    <citation type="submission" date="2021-08" db="EMBL/GenBank/DDBJ databases">
        <authorList>
            <person name="Tani A."/>
            <person name="Ola A."/>
            <person name="Ogura Y."/>
            <person name="Katsura K."/>
            <person name="Hayashi T."/>
        </authorList>
    </citation>
    <scope>NUCLEOTIDE SEQUENCE</scope>
    <source>
        <strain evidence="3">DSM 19015</strain>
    </source>
</reference>
<evidence type="ECO:0008006" key="5">
    <source>
        <dbReference type="Google" id="ProtNLM"/>
    </source>
</evidence>
<reference evidence="3" key="1">
    <citation type="journal article" date="2021" name="Front. Microbiol.">
        <title>Comprehensive Comparative Genomics and Phenotyping of Methylobacterium Species.</title>
        <authorList>
            <person name="Alessa O."/>
            <person name="Ogura Y."/>
            <person name="Fujitani Y."/>
            <person name="Takami H."/>
            <person name="Hayashi T."/>
            <person name="Sahin N."/>
            <person name="Tani A."/>
        </authorList>
    </citation>
    <scope>NUCLEOTIDE SEQUENCE</scope>
    <source>
        <strain evidence="3">DSM 19015</strain>
    </source>
</reference>
<evidence type="ECO:0000256" key="2">
    <source>
        <dbReference type="SAM" id="SignalP"/>
    </source>
</evidence>
<dbReference type="RefSeq" id="WP_238244777.1">
    <property type="nucleotide sequence ID" value="NZ_BPQP01000041.1"/>
</dbReference>
<keyword evidence="4" id="KW-1185">Reference proteome</keyword>
<feature type="chain" id="PRO_5045830797" description="Antifreeze protein" evidence="2">
    <location>
        <begin position="29"/>
        <end position="187"/>
    </location>
</feature>
<sequence>MPVTIPRRLSAALVLSAALGLGSATAQADRPATGGRSWTDPPARSTPAASDPAPNPDKAEAPQKRVEDTRETKRAAAVATRKDARPARAKVAERRRATEPRMSRRVAQAPREREAPRGRAPVTVRYHYAPAAVAMGADSGFHEDERLRRIRQAEAAGFLVVRSRSVEFPDGRRLRTYVPYEGEDEDE</sequence>
<feature type="compositionally biased region" description="Basic and acidic residues" evidence="1">
    <location>
        <begin position="57"/>
        <end position="102"/>
    </location>
</feature>
<evidence type="ECO:0000313" key="3">
    <source>
        <dbReference type="EMBL" id="GJD95635.1"/>
    </source>
</evidence>
<proteinExistence type="predicted"/>